<dbReference type="InterPro" id="IPR051130">
    <property type="entry name" value="Mito_struct-func_regulator"/>
</dbReference>
<sequence length="448" mass="49976">MSKYTGNGLPRVRISRRRSGIGLAGDTVRGGLRVMQTLNVLARTGAGWLSGRRPPTPVLLRETFESLGTTYIKLGQLIASSPSLFPADYVEEFQKCLDRTPVLPFPVIRRTIESELGRSLESLYAWVDTQPLASASIAQVHAARLHSGEDVVIKVQKPGVEHVLVTDFNFLYMAARVVELITPGLSRTAIAGVIDELQSAMLEECDFHKEADNLERFNEFLAATGNDRAVAPKPYREFSARRVLTMERFHGVPLTDLEVLKAHTDDPTGTLVIALNTWFSSLMLCDFFHADVHAGNLMLLEDGRVGFIDFGIVGHMRPEVWQAMSQLFEGISQGDSQQTAEAMASIGMTREKVDVAALARDIDAFQSRLTHLDPAAVLEGGRNDREVNKVLMDLVRIGEQHGIRFPREFALLLKQFLYFDRYIQVLAPEMDLFGDARLDVWGTLDRLH</sequence>
<evidence type="ECO:0000313" key="2">
    <source>
        <dbReference type="EMBL" id="MEY1662172.1"/>
    </source>
</evidence>
<dbReference type="Proteomes" id="UP001562065">
    <property type="component" value="Unassembled WGS sequence"/>
</dbReference>
<dbReference type="InterPro" id="IPR004147">
    <property type="entry name" value="ABC1_dom"/>
</dbReference>
<keyword evidence="2" id="KW-0808">Transferase</keyword>
<comment type="caution">
    <text evidence="2">The sequence shown here is derived from an EMBL/GenBank/DDBJ whole genome shotgun (WGS) entry which is preliminary data.</text>
</comment>
<accession>A0ABV4AI99</accession>
<dbReference type="RefSeq" id="WP_369455413.1">
    <property type="nucleotide sequence ID" value="NZ_JBGCUO010000001.1"/>
</dbReference>
<organism evidence="2 3">
    <name type="scientific">Isoalcanivorax beigongshangi</name>
    <dbReference type="NCBI Taxonomy" id="3238810"/>
    <lineage>
        <taxon>Bacteria</taxon>
        <taxon>Pseudomonadati</taxon>
        <taxon>Pseudomonadota</taxon>
        <taxon>Gammaproteobacteria</taxon>
        <taxon>Oceanospirillales</taxon>
        <taxon>Alcanivoracaceae</taxon>
        <taxon>Isoalcanivorax</taxon>
    </lineage>
</organism>
<dbReference type="PANTHER" id="PTHR43173:SF22">
    <property type="entry name" value="OS07G0227800 PROTEIN"/>
    <property type="match status" value="1"/>
</dbReference>
<dbReference type="InterPro" id="IPR011009">
    <property type="entry name" value="Kinase-like_dom_sf"/>
</dbReference>
<dbReference type="Pfam" id="PF03109">
    <property type="entry name" value="ABC1"/>
    <property type="match status" value="1"/>
</dbReference>
<dbReference type="EMBL" id="JBGCUO010000001">
    <property type="protein sequence ID" value="MEY1662172.1"/>
    <property type="molecule type" value="Genomic_DNA"/>
</dbReference>
<evidence type="ECO:0000259" key="1">
    <source>
        <dbReference type="Pfam" id="PF03109"/>
    </source>
</evidence>
<dbReference type="SUPFAM" id="SSF56112">
    <property type="entry name" value="Protein kinase-like (PK-like)"/>
    <property type="match status" value="1"/>
</dbReference>
<feature type="domain" description="ABC1 atypical kinase-like" evidence="1">
    <location>
        <begin position="97"/>
        <end position="342"/>
    </location>
</feature>
<dbReference type="PANTHER" id="PTHR43173">
    <property type="entry name" value="ABC1 FAMILY PROTEIN"/>
    <property type="match status" value="1"/>
</dbReference>
<protein>
    <submittedName>
        <fullName evidence="2">ABC1 kinase family protein</fullName>
    </submittedName>
</protein>
<keyword evidence="2" id="KW-0418">Kinase</keyword>
<dbReference type="GO" id="GO:0016301">
    <property type="term" value="F:kinase activity"/>
    <property type="evidence" value="ECO:0007669"/>
    <property type="project" value="UniProtKB-KW"/>
</dbReference>
<proteinExistence type="predicted"/>
<gene>
    <name evidence="2" type="ORF">AB5I84_08435</name>
</gene>
<name>A0ABV4AI99_9GAMM</name>
<reference evidence="2 3" key="1">
    <citation type="submission" date="2024-07" db="EMBL/GenBank/DDBJ databases">
        <authorList>
            <person name="Ren Q."/>
        </authorList>
    </citation>
    <scope>NUCLEOTIDE SEQUENCE [LARGE SCALE GENOMIC DNA]</scope>
    <source>
        <strain evidence="2 3">REN37</strain>
    </source>
</reference>
<dbReference type="CDD" id="cd05121">
    <property type="entry name" value="ABC1_ADCK3-like"/>
    <property type="match status" value="1"/>
</dbReference>
<evidence type="ECO:0000313" key="3">
    <source>
        <dbReference type="Proteomes" id="UP001562065"/>
    </source>
</evidence>
<keyword evidence="3" id="KW-1185">Reference proteome</keyword>